<keyword evidence="5" id="KW-0408">Iron</keyword>
<proteinExistence type="predicted"/>
<dbReference type="GO" id="GO:0051539">
    <property type="term" value="F:4 iron, 4 sulfur cluster binding"/>
    <property type="evidence" value="ECO:0007669"/>
    <property type="project" value="UniProtKB-KW"/>
</dbReference>
<comment type="cofactor">
    <cofactor evidence="1">
        <name>[4Fe-4S] cluster</name>
        <dbReference type="ChEBI" id="CHEBI:49883"/>
    </cofactor>
</comment>
<dbReference type="EMBL" id="JABTTE010000006">
    <property type="protein sequence ID" value="NSL51409.1"/>
    <property type="molecule type" value="Genomic_DNA"/>
</dbReference>
<gene>
    <name evidence="8" type="primary">peaB</name>
    <name evidence="8" type="ORF">HR057_06460</name>
</gene>
<evidence type="ECO:0000256" key="3">
    <source>
        <dbReference type="ARBA" id="ARBA00022691"/>
    </source>
</evidence>
<dbReference type="GO" id="GO:0046872">
    <property type="term" value="F:metal ion binding"/>
    <property type="evidence" value="ECO:0007669"/>
    <property type="project" value="UniProtKB-KW"/>
</dbReference>
<dbReference type="PANTHER" id="PTHR43273">
    <property type="entry name" value="ANAEROBIC SULFATASE-MATURATING ENZYME HOMOLOG ASLB-RELATED"/>
    <property type="match status" value="1"/>
</dbReference>
<dbReference type="NCBIfam" id="TIGR04085">
    <property type="entry name" value="rSAM_more_4Fe4S"/>
    <property type="match status" value="1"/>
</dbReference>
<dbReference type="InterPro" id="IPR023867">
    <property type="entry name" value="Sulphatase_maturase_rSAM"/>
</dbReference>
<dbReference type="InterPro" id="IPR013785">
    <property type="entry name" value="Aldolase_TIM"/>
</dbReference>
<dbReference type="SFLD" id="SFLDG01384">
    <property type="entry name" value="thioether_bond_formation_requi"/>
    <property type="match status" value="1"/>
</dbReference>
<keyword evidence="2" id="KW-0004">4Fe-4S</keyword>
<dbReference type="PROSITE" id="PS51918">
    <property type="entry name" value="RADICAL_SAM"/>
    <property type="match status" value="1"/>
</dbReference>
<dbReference type="PROSITE" id="PS01305">
    <property type="entry name" value="MOAA_NIFB_PQQE"/>
    <property type="match status" value="1"/>
</dbReference>
<feature type="domain" description="Radical SAM core" evidence="7">
    <location>
        <begin position="105"/>
        <end position="341"/>
    </location>
</feature>
<organism evidence="8 9">
    <name type="scientific">Calidifontibacillus erzurumensis</name>
    <dbReference type="NCBI Taxonomy" id="2741433"/>
    <lineage>
        <taxon>Bacteria</taxon>
        <taxon>Bacillati</taxon>
        <taxon>Bacillota</taxon>
        <taxon>Bacilli</taxon>
        <taxon>Bacillales</taxon>
        <taxon>Bacillaceae</taxon>
        <taxon>Calidifontibacillus/Schinkia group</taxon>
        <taxon>Calidifontibacillus</taxon>
    </lineage>
</organism>
<dbReference type="SFLD" id="SFLDG01072">
    <property type="entry name" value="dehydrogenase_like"/>
    <property type="match status" value="1"/>
</dbReference>
<evidence type="ECO:0000256" key="6">
    <source>
        <dbReference type="ARBA" id="ARBA00023014"/>
    </source>
</evidence>
<keyword evidence="9" id="KW-1185">Reference proteome</keyword>
<keyword evidence="4" id="KW-0479">Metal-binding</keyword>
<name>A0A8J8GCQ0_9BACI</name>
<dbReference type="SFLD" id="SFLDG01067">
    <property type="entry name" value="SPASM/twitch_domain_containing"/>
    <property type="match status" value="1"/>
</dbReference>
<accession>A0A8J8GCQ0</accession>
<dbReference type="SUPFAM" id="SSF102114">
    <property type="entry name" value="Radical SAM enzymes"/>
    <property type="match status" value="1"/>
</dbReference>
<dbReference type="InterPro" id="IPR023886">
    <property type="entry name" value="QH-AmDH_gsu_maturation"/>
</dbReference>
<dbReference type="InterPro" id="IPR023885">
    <property type="entry name" value="4Fe4S-binding_SPASM_dom"/>
</dbReference>
<evidence type="ECO:0000313" key="8">
    <source>
        <dbReference type="EMBL" id="NSL51409.1"/>
    </source>
</evidence>
<dbReference type="NCBIfam" id="TIGR03906">
    <property type="entry name" value="quino_hemo_SAM"/>
    <property type="match status" value="1"/>
</dbReference>
<comment type="caution">
    <text evidence="8">The sequence shown here is derived from an EMBL/GenBank/DDBJ whole genome shotgun (WGS) entry which is preliminary data.</text>
</comment>
<dbReference type="Gene3D" id="3.20.20.70">
    <property type="entry name" value="Aldolase class I"/>
    <property type="match status" value="1"/>
</dbReference>
<dbReference type="SFLD" id="SFLDS00029">
    <property type="entry name" value="Radical_SAM"/>
    <property type="match status" value="1"/>
</dbReference>
<dbReference type="Pfam" id="PF04055">
    <property type="entry name" value="Radical_SAM"/>
    <property type="match status" value="1"/>
</dbReference>
<evidence type="ECO:0000256" key="2">
    <source>
        <dbReference type="ARBA" id="ARBA00022485"/>
    </source>
</evidence>
<dbReference type="RefSeq" id="WP_173730615.1">
    <property type="nucleotide sequence ID" value="NZ_JABTTE010000006.1"/>
</dbReference>
<reference evidence="8" key="1">
    <citation type="submission" date="2020-06" db="EMBL/GenBank/DDBJ databases">
        <title>A novel thermopfilic bacterium from Erzurum, Turkey.</title>
        <authorList>
            <person name="Adiguzel A."/>
            <person name="Ay H."/>
            <person name="Baltaci M.O."/>
        </authorList>
    </citation>
    <scope>NUCLEOTIDE SEQUENCE</scope>
    <source>
        <strain evidence="8">P2</strain>
    </source>
</reference>
<evidence type="ECO:0000259" key="7">
    <source>
        <dbReference type="PROSITE" id="PS51918"/>
    </source>
</evidence>
<evidence type="ECO:0000256" key="5">
    <source>
        <dbReference type="ARBA" id="ARBA00023004"/>
    </source>
</evidence>
<sequence length="486" mass="54828">MQPTNIAKESILKLSNALTFHVDGKMYIYHGLSGVITELDQISASVLNMFQQQDTITRQELLSKIKDTIDERAIEQAIDELVQMEILIENDVKGIHSLTPGIPNVEKIPLQTLVFHLINECNLSCTYCYAGGGNYGKPMKLMSIETAEKAIDFLIQQSGDEPRISVVLFGGEPTMNWPLIKRIVEYGRKMSEKVQKTIDFSMTTNGTLLNDERIKFLTENHVGVTVSMDGPKEWQDQFRIFNNGAGSYDIVLKNAKKLIEMRPKKPVAVRVTVNKGFPSVKDLFYHFLDIGFHEVGFAPVSAADEAFVLNSPELWRLLDDFEQLAEDYVQAANNNRYLGFSNLSNILVELHFGINKGYACGAGIGFMAVSPSGELFLCHRFNEQKEYKIGDIYQGINRNFQAELLSSLHVDNKTTCSSCALKHTCSGGCYYEALERMGEITSPNLHYCQWMKKWYKIGLKTYVRIMKENPTFIDRIAGLTSSCHTS</sequence>
<dbReference type="PANTHER" id="PTHR43273:SF8">
    <property type="entry name" value="RADICAL SAM DOMAIN PROTEIN"/>
    <property type="match status" value="1"/>
</dbReference>
<protein>
    <submittedName>
        <fullName evidence="8">Quinohemoprotein amine dehydrogenase maturation protein</fullName>
    </submittedName>
</protein>
<dbReference type="GO" id="GO:0016491">
    <property type="term" value="F:oxidoreductase activity"/>
    <property type="evidence" value="ECO:0007669"/>
    <property type="project" value="InterPro"/>
</dbReference>
<keyword evidence="3" id="KW-0949">S-adenosyl-L-methionine</keyword>
<dbReference type="InterPro" id="IPR007197">
    <property type="entry name" value="rSAM"/>
</dbReference>
<dbReference type="Proteomes" id="UP000625804">
    <property type="component" value="Unassembled WGS sequence"/>
</dbReference>
<dbReference type="InterPro" id="IPR058240">
    <property type="entry name" value="rSAM_sf"/>
</dbReference>
<dbReference type="AlphaFoldDB" id="A0A8J8GCQ0"/>
<dbReference type="SFLD" id="SFLDG01386">
    <property type="entry name" value="main_SPASM_domain-containing"/>
    <property type="match status" value="1"/>
</dbReference>
<evidence type="ECO:0000256" key="4">
    <source>
        <dbReference type="ARBA" id="ARBA00022723"/>
    </source>
</evidence>
<evidence type="ECO:0000256" key="1">
    <source>
        <dbReference type="ARBA" id="ARBA00001966"/>
    </source>
</evidence>
<dbReference type="CDD" id="cd01335">
    <property type="entry name" value="Radical_SAM"/>
    <property type="match status" value="1"/>
</dbReference>
<keyword evidence="6" id="KW-0411">Iron-sulfur</keyword>
<dbReference type="InterPro" id="IPR000385">
    <property type="entry name" value="MoaA_NifB_PqqE_Fe-S-bd_CS"/>
</dbReference>
<evidence type="ECO:0000313" key="9">
    <source>
        <dbReference type="Proteomes" id="UP000625804"/>
    </source>
</evidence>